<dbReference type="InterPro" id="IPR035892">
    <property type="entry name" value="C2_domain_sf"/>
</dbReference>
<evidence type="ECO:0000313" key="6">
    <source>
        <dbReference type="Proteomes" id="UP000324800"/>
    </source>
</evidence>
<keyword evidence="2" id="KW-0175">Coiled coil</keyword>
<comment type="similarity">
    <text evidence="1">Belongs to the DOCK family.</text>
</comment>
<feature type="region of interest" description="Disordered" evidence="3">
    <location>
        <begin position="879"/>
        <end position="909"/>
    </location>
</feature>
<feature type="compositionally biased region" description="Polar residues" evidence="3">
    <location>
        <begin position="886"/>
        <end position="909"/>
    </location>
</feature>
<feature type="compositionally biased region" description="Basic and acidic residues" evidence="3">
    <location>
        <begin position="684"/>
        <end position="694"/>
    </location>
</feature>
<feature type="region of interest" description="Disordered" evidence="3">
    <location>
        <begin position="670"/>
        <end position="748"/>
    </location>
</feature>
<comment type="caution">
    <text evidence="5">The sequence shown here is derived from an EMBL/GenBank/DDBJ whole genome shotgun (WGS) entry which is preliminary data.</text>
</comment>
<organism evidence="5 6">
    <name type="scientific">Streblomastix strix</name>
    <dbReference type="NCBI Taxonomy" id="222440"/>
    <lineage>
        <taxon>Eukaryota</taxon>
        <taxon>Metamonada</taxon>
        <taxon>Preaxostyla</taxon>
        <taxon>Oxymonadida</taxon>
        <taxon>Streblomastigidae</taxon>
        <taxon>Streblomastix</taxon>
    </lineage>
</organism>
<dbReference type="AlphaFoldDB" id="A0A5J4VRM1"/>
<feature type="domain" description="C2 DOCK-type" evidence="4">
    <location>
        <begin position="198"/>
        <end position="409"/>
    </location>
</feature>
<dbReference type="InterPro" id="IPR018247">
    <property type="entry name" value="EF_Hand_1_Ca_BS"/>
</dbReference>
<dbReference type="Proteomes" id="UP000324800">
    <property type="component" value="Unassembled WGS sequence"/>
</dbReference>
<protein>
    <recommendedName>
        <fullName evidence="4">C2 DOCK-type domain-containing protein</fullName>
    </recommendedName>
</protein>
<proteinExistence type="inferred from homology"/>
<dbReference type="OrthoDB" id="18896at2759"/>
<feature type="compositionally biased region" description="Acidic residues" evidence="3">
    <location>
        <begin position="730"/>
        <end position="745"/>
    </location>
</feature>
<evidence type="ECO:0000256" key="3">
    <source>
        <dbReference type="SAM" id="MobiDB-lite"/>
    </source>
</evidence>
<accession>A0A5J4VRM1</accession>
<dbReference type="EMBL" id="SNRW01005369">
    <property type="protein sequence ID" value="KAA6385205.1"/>
    <property type="molecule type" value="Genomic_DNA"/>
</dbReference>
<dbReference type="PROSITE" id="PS51650">
    <property type="entry name" value="C2_DOCK"/>
    <property type="match status" value="1"/>
</dbReference>
<evidence type="ECO:0000256" key="2">
    <source>
        <dbReference type="SAM" id="Coils"/>
    </source>
</evidence>
<dbReference type="InterPro" id="IPR027007">
    <property type="entry name" value="C2_DOCK-type_domain"/>
</dbReference>
<evidence type="ECO:0000313" key="5">
    <source>
        <dbReference type="EMBL" id="KAA6385205.1"/>
    </source>
</evidence>
<sequence length="1095" mass="126253">MLGGGLIEIKEALMQSGEWVNYRLNEAKTFRDQRIFVPGNEIECSNMLNSMAKGAKFTRMKNSTGVSITIALAKGEFDTLQEVIASAQANISSHRPLALNDAQMNEYSAQDYSNTQQTRSQQTPSTLNSSLLATIPTSLVGQLPQSLRKYIDKQKIQESKDMQRYKFSYQSVGLTFPQKFTVLHQLKLNEFESGVQRRHNIYLILEGGNFENKVKPKDMNVQTKMIVKLGPDAINSNQDISTLCDLNTTQNKTQNNSVIQIQQNEDILKTSGYEGPIVYHTNKPKWNDMIILSITPEEMVDSHLFFSFYHRSTNQSSVRPLLCAYFPLTGIQQDDNQNNSNIDINGNKRLSFTQTGRYKLKLFTYSDEMENKMEYLSNPFMHNRVQLTSDKSSKSNSDIGAYLDITYICTSTLQIIRQQELNDSRLAQKNIQNIVSIQWSQKDQDQQQPQQYELIPTIDWLQIEFTDDNEVIKVLCEYLDAIFTVINGLHQQEDENNDLNQGIDEMEEEEEEKSISGENKNKKSRKSRRLSKSSVSRTLDIVKAEDLKFGSSNEINQSQQDTAKHTPHHKIQYSHIDSLHAFEQLVKIINTIFQSKNSRYIYMLDQYLLRSFNFNSIWEELLILTKLNIDSFVKRVNDEKQKIIEQQKSEKKSLRQYGWKEKNKFHIYRGIGNDQNNNYNNNEDEQRNSSRTDNDQQLQRSPQKNRSPSFKTPQNQNNSVFDNEIIVHNDDDDDENDDEDEEEKEEFEKIYTDNSCGQRITVKEMIVALKQIFLFINKSFNLNVESLVNRILQLQEKQQLELYQQQAQQDEELEIATISSSSFEAIVAQAQIALQNVHSNTPQQQQQLQSQQTNSNINLPIIVPKPKIISASQISQPQPIMPHLYSPQQTRHNSIQPSPGSSMINSPNASFQRSNLNQLQQQVQQQQYQTDQQQVDQTLSATSNMLGLEISKKLQNKYYSLVSELCLSLKLFLQEPDLQYKTLKNNIYMVLGELFPIFNEEMSQKCCVRLAQTLLDSIQLSKTEVVVASAAQTQTYNINISNTTRQDMHVACWVYGAQNCEICCSKLESIHTITFKRTNISSSFCRCWMAMHNSR</sequence>
<dbReference type="Gene3D" id="2.60.40.150">
    <property type="entry name" value="C2 domain"/>
    <property type="match status" value="1"/>
</dbReference>
<name>A0A5J4VRM1_9EUKA</name>
<dbReference type="Pfam" id="PF14429">
    <property type="entry name" value="DOCK-C2"/>
    <property type="match status" value="1"/>
</dbReference>
<feature type="coiled-coil region" evidence="2">
    <location>
        <begin position="909"/>
        <end position="936"/>
    </location>
</feature>
<feature type="compositionally biased region" description="Polar residues" evidence="3">
    <location>
        <begin position="695"/>
        <end position="721"/>
    </location>
</feature>
<reference evidence="5 6" key="1">
    <citation type="submission" date="2019-03" db="EMBL/GenBank/DDBJ databases">
        <title>Single cell metagenomics reveals metabolic interactions within the superorganism composed of flagellate Streblomastix strix and complex community of Bacteroidetes bacteria on its surface.</title>
        <authorList>
            <person name="Treitli S.C."/>
            <person name="Kolisko M."/>
            <person name="Husnik F."/>
            <person name="Keeling P."/>
            <person name="Hampl V."/>
        </authorList>
    </citation>
    <scope>NUCLEOTIDE SEQUENCE [LARGE SCALE GENOMIC DNA]</scope>
    <source>
        <strain evidence="5">ST1C</strain>
    </source>
</reference>
<feature type="region of interest" description="Disordered" evidence="3">
    <location>
        <begin position="505"/>
        <end position="531"/>
    </location>
</feature>
<dbReference type="PROSITE" id="PS00018">
    <property type="entry name" value="EF_HAND_1"/>
    <property type="match status" value="1"/>
</dbReference>
<feature type="compositionally biased region" description="Basic residues" evidence="3">
    <location>
        <begin position="522"/>
        <end position="531"/>
    </location>
</feature>
<gene>
    <name evidence="5" type="ORF">EZS28_019269</name>
</gene>
<evidence type="ECO:0000259" key="4">
    <source>
        <dbReference type="PROSITE" id="PS51650"/>
    </source>
</evidence>
<evidence type="ECO:0000256" key="1">
    <source>
        <dbReference type="PROSITE-ProRule" id="PRU00983"/>
    </source>
</evidence>